<dbReference type="EMBL" id="LAZR01041661">
    <property type="protein sequence ID" value="KKL11418.1"/>
    <property type="molecule type" value="Genomic_DNA"/>
</dbReference>
<gene>
    <name evidence="1" type="ORF">LCGC14_2546010</name>
</gene>
<dbReference type="AlphaFoldDB" id="A0A0F9DHE4"/>
<name>A0A0F9DHE4_9ZZZZ</name>
<comment type="caution">
    <text evidence="1">The sequence shown here is derived from an EMBL/GenBank/DDBJ whole genome shotgun (WGS) entry which is preliminary data.</text>
</comment>
<proteinExistence type="predicted"/>
<accession>A0A0F9DHE4</accession>
<organism evidence="1">
    <name type="scientific">marine sediment metagenome</name>
    <dbReference type="NCBI Taxonomy" id="412755"/>
    <lineage>
        <taxon>unclassified sequences</taxon>
        <taxon>metagenomes</taxon>
        <taxon>ecological metagenomes</taxon>
    </lineage>
</organism>
<feature type="non-terminal residue" evidence="1">
    <location>
        <position position="1"/>
    </location>
</feature>
<protein>
    <submittedName>
        <fullName evidence="1">Uncharacterized protein</fullName>
    </submittedName>
</protein>
<reference evidence="1" key="1">
    <citation type="journal article" date="2015" name="Nature">
        <title>Complex archaea that bridge the gap between prokaryotes and eukaryotes.</title>
        <authorList>
            <person name="Spang A."/>
            <person name="Saw J.H."/>
            <person name="Jorgensen S.L."/>
            <person name="Zaremba-Niedzwiedzka K."/>
            <person name="Martijn J."/>
            <person name="Lind A.E."/>
            <person name="van Eijk R."/>
            <person name="Schleper C."/>
            <person name="Guy L."/>
            <person name="Ettema T.J."/>
        </authorList>
    </citation>
    <scope>NUCLEOTIDE SEQUENCE</scope>
</reference>
<sequence>GPRANIARPSNLPPDAQKILMKLETELAGDYPDAGRYMLVIATKKS</sequence>
<evidence type="ECO:0000313" key="1">
    <source>
        <dbReference type="EMBL" id="KKL11418.1"/>
    </source>
</evidence>